<reference evidence="9 10" key="1">
    <citation type="journal article" date="2016" name="Nat. Commun.">
        <title>Ectomycorrhizal ecology is imprinted in the genome of the dominant symbiotic fungus Cenococcum geophilum.</title>
        <authorList>
            <consortium name="DOE Joint Genome Institute"/>
            <person name="Peter M."/>
            <person name="Kohler A."/>
            <person name="Ohm R.A."/>
            <person name="Kuo A."/>
            <person name="Krutzmann J."/>
            <person name="Morin E."/>
            <person name="Arend M."/>
            <person name="Barry K.W."/>
            <person name="Binder M."/>
            <person name="Choi C."/>
            <person name="Clum A."/>
            <person name="Copeland A."/>
            <person name="Grisel N."/>
            <person name="Haridas S."/>
            <person name="Kipfer T."/>
            <person name="LaButti K."/>
            <person name="Lindquist E."/>
            <person name="Lipzen A."/>
            <person name="Maire R."/>
            <person name="Meier B."/>
            <person name="Mihaltcheva S."/>
            <person name="Molinier V."/>
            <person name="Murat C."/>
            <person name="Poggeler S."/>
            <person name="Quandt C.A."/>
            <person name="Sperisen C."/>
            <person name="Tritt A."/>
            <person name="Tisserant E."/>
            <person name="Crous P.W."/>
            <person name="Henrissat B."/>
            <person name="Nehls U."/>
            <person name="Egli S."/>
            <person name="Spatafora J.W."/>
            <person name="Grigoriev I.V."/>
            <person name="Martin F.M."/>
        </authorList>
    </citation>
    <scope>NUCLEOTIDE SEQUENCE [LARGE SCALE GENOMIC DNA]</scope>
    <source>
        <strain evidence="9 10">CBS 207.34</strain>
    </source>
</reference>
<protein>
    <submittedName>
        <fullName evidence="9">Cytochrome P450</fullName>
    </submittedName>
</protein>
<feature type="transmembrane region" description="Helical" evidence="8">
    <location>
        <begin position="12"/>
        <end position="32"/>
    </location>
</feature>
<dbReference type="GO" id="GO:0004497">
    <property type="term" value="F:monooxygenase activity"/>
    <property type="evidence" value="ECO:0007669"/>
    <property type="project" value="UniProtKB-KW"/>
</dbReference>
<keyword evidence="4 7" id="KW-0560">Oxidoreductase</keyword>
<evidence type="ECO:0000256" key="1">
    <source>
        <dbReference type="ARBA" id="ARBA00001971"/>
    </source>
</evidence>
<dbReference type="InterPro" id="IPR017972">
    <property type="entry name" value="Cyt_P450_CS"/>
</dbReference>
<dbReference type="PANTHER" id="PTHR46206">
    <property type="entry name" value="CYTOCHROME P450"/>
    <property type="match status" value="1"/>
</dbReference>
<sequence length="506" mass="57686">MSLSDVFTMEKALLWSSIFLAAGATYLMSYVMSQKALSRIPMIGLELGNQKQREKIFLGRAKLLLQQGYNKFKQNGIFRITTAEGTRVIINHKFLDEIRDMSDDVISFETALEETLETKYTTIPTDEYLITHCVKADLTPGLARLAGTIDDEVKYGIDTELPQSEDWAPIKLSPKLLRIVAMVSGRAFIGPNNCRDETWIKIAVDYTLNVFAGQRAIKSWRPIWRPLVYRFLPEVKQIHASREEARKFLVPIVQQRKAMQGKWGDNKPDDMMQWMLEKADAWNVKGDDRQAFQQLTLTMAAIHTTTMTVTQALYDLAAMPEYVQPLRDELNEALAQSVGKFDKNVLSKLQLLDSFMKESQRFNPPGFTSFRRKVRRGVTLSDGTYLPTGVTIEVPSHAIAFDPELYPEPQKFDGYRFYNIRKSGAKDADRHQFVGITPSSLHFGYGKHACPGRFFAANEIKLILANILLKYDLGITNPEEGRYKNIEFAHQNIPDPRKDLLLKKVA</sequence>
<evidence type="ECO:0000256" key="5">
    <source>
        <dbReference type="ARBA" id="ARBA00023004"/>
    </source>
</evidence>
<evidence type="ECO:0000256" key="4">
    <source>
        <dbReference type="ARBA" id="ARBA00023002"/>
    </source>
</evidence>
<evidence type="ECO:0000256" key="8">
    <source>
        <dbReference type="SAM" id="Phobius"/>
    </source>
</evidence>
<name>A0A8E2JNT2_9PEZI</name>
<evidence type="ECO:0000313" key="9">
    <source>
        <dbReference type="EMBL" id="OCL03872.1"/>
    </source>
</evidence>
<dbReference type="GO" id="GO:0005506">
    <property type="term" value="F:iron ion binding"/>
    <property type="evidence" value="ECO:0007669"/>
    <property type="project" value="InterPro"/>
</dbReference>
<keyword evidence="3 6" id="KW-0479">Metal-binding</keyword>
<evidence type="ECO:0000256" key="7">
    <source>
        <dbReference type="RuleBase" id="RU000461"/>
    </source>
</evidence>
<keyword evidence="8" id="KW-0812">Transmembrane</keyword>
<dbReference type="Pfam" id="PF00067">
    <property type="entry name" value="p450"/>
    <property type="match status" value="1"/>
</dbReference>
<evidence type="ECO:0000256" key="2">
    <source>
        <dbReference type="ARBA" id="ARBA00010617"/>
    </source>
</evidence>
<organism evidence="9 10">
    <name type="scientific">Glonium stellatum</name>
    <dbReference type="NCBI Taxonomy" id="574774"/>
    <lineage>
        <taxon>Eukaryota</taxon>
        <taxon>Fungi</taxon>
        <taxon>Dikarya</taxon>
        <taxon>Ascomycota</taxon>
        <taxon>Pezizomycotina</taxon>
        <taxon>Dothideomycetes</taxon>
        <taxon>Pleosporomycetidae</taxon>
        <taxon>Gloniales</taxon>
        <taxon>Gloniaceae</taxon>
        <taxon>Glonium</taxon>
    </lineage>
</organism>
<dbReference type="AlphaFoldDB" id="A0A8E2JNT2"/>
<proteinExistence type="inferred from homology"/>
<feature type="binding site" description="axial binding residue" evidence="6">
    <location>
        <position position="450"/>
    </location>
    <ligand>
        <name>heme</name>
        <dbReference type="ChEBI" id="CHEBI:30413"/>
    </ligand>
    <ligandPart>
        <name>Fe</name>
        <dbReference type="ChEBI" id="CHEBI:18248"/>
    </ligandPart>
</feature>
<dbReference type="InterPro" id="IPR002403">
    <property type="entry name" value="Cyt_P450_E_grp-IV"/>
</dbReference>
<dbReference type="PRINTS" id="PR00465">
    <property type="entry name" value="EP450IV"/>
</dbReference>
<evidence type="ECO:0000256" key="3">
    <source>
        <dbReference type="ARBA" id="ARBA00022723"/>
    </source>
</evidence>
<dbReference type="OrthoDB" id="1844152at2759"/>
<dbReference type="Gene3D" id="1.10.630.10">
    <property type="entry name" value="Cytochrome P450"/>
    <property type="match status" value="1"/>
</dbReference>
<comment type="cofactor">
    <cofactor evidence="1 6">
        <name>heme</name>
        <dbReference type="ChEBI" id="CHEBI:30413"/>
    </cofactor>
</comment>
<keyword evidence="8" id="KW-0472">Membrane</keyword>
<dbReference type="SUPFAM" id="SSF48264">
    <property type="entry name" value="Cytochrome P450"/>
    <property type="match status" value="1"/>
</dbReference>
<dbReference type="Proteomes" id="UP000250140">
    <property type="component" value="Unassembled WGS sequence"/>
</dbReference>
<dbReference type="GO" id="GO:0020037">
    <property type="term" value="F:heme binding"/>
    <property type="evidence" value="ECO:0007669"/>
    <property type="project" value="InterPro"/>
</dbReference>
<dbReference type="PANTHER" id="PTHR46206:SF7">
    <property type="entry name" value="P450, PUTATIVE (EUROFUNG)-RELATED"/>
    <property type="match status" value="1"/>
</dbReference>
<keyword evidence="5 6" id="KW-0408">Iron</keyword>
<dbReference type="EMBL" id="KV750664">
    <property type="protein sequence ID" value="OCL03872.1"/>
    <property type="molecule type" value="Genomic_DNA"/>
</dbReference>
<dbReference type="InterPro" id="IPR001128">
    <property type="entry name" value="Cyt_P450"/>
</dbReference>
<comment type="similarity">
    <text evidence="2 7">Belongs to the cytochrome P450 family.</text>
</comment>
<dbReference type="CDD" id="cd11041">
    <property type="entry name" value="CYP503A1-like"/>
    <property type="match status" value="1"/>
</dbReference>
<dbReference type="InterPro" id="IPR036396">
    <property type="entry name" value="Cyt_P450_sf"/>
</dbReference>
<keyword evidence="6 7" id="KW-0349">Heme</keyword>
<dbReference type="PROSITE" id="PS00086">
    <property type="entry name" value="CYTOCHROME_P450"/>
    <property type="match status" value="1"/>
</dbReference>
<evidence type="ECO:0000256" key="6">
    <source>
        <dbReference type="PIRSR" id="PIRSR602403-1"/>
    </source>
</evidence>
<keyword evidence="10" id="KW-1185">Reference proteome</keyword>
<gene>
    <name evidence="9" type="ORF">AOQ84DRAFT_346994</name>
</gene>
<accession>A0A8E2JNT2</accession>
<keyword evidence="7" id="KW-0503">Monooxygenase</keyword>
<dbReference type="GO" id="GO:0016705">
    <property type="term" value="F:oxidoreductase activity, acting on paired donors, with incorporation or reduction of molecular oxygen"/>
    <property type="evidence" value="ECO:0007669"/>
    <property type="project" value="InterPro"/>
</dbReference>
<keyword evidence="8" id="KW-1133">Transmembrane helix</keyword>
<evidence type="ECO:0000313" key="10">
    <source>
        <dbReference type="Proteomes" id="UP000250140"/>
    </source>
</evidence>